<dbReference type="SUPFAM" id="SSF52096">
    <property type="entry name" value="ClpP/crotonase"/>
    <property type="match status" value="1"/>
</dbReference>
<protein>
    <submittedName>
        <fullName evidence="10">Enoyl-CoA hydratase</fullName>
    </submittedName>
</protein>
<keyword evidence="5" id="KW-0443">Lipid metabolism</keyword>
<evidence type="ECO:0000256" key="1">
    <source>
        <dbReference type="ARBA" id="ARBA00002994"/>
    </source>
</evidence>
<dbReference type="InterPro" id="IPR018376">
    <property type="entry name" value="Enoyl-CoA_hyd/isom_CS"/>
</dbReference>
<evidence type="ECO:0000256" key="9">
    <source>
        <dbReference type="RuleBase" id="RU003707"/>
    </source>
</evidence>
<sequence length="262" mass="27291">MTPTAETLDIGSPAPGVLVLRLNRPSRLNAVNETMRDEITATLANIAADAAVKAVVITGTGRGFCSGIDMRDFGPGMLDADDPAIDRLRFQEAMAGLAHAIHALPQPVIAAVNGPCVGAGLAMCLAADIRLCSTAATFGNAAILLGLSGAEMGMSYHLPRIVGASVAADWMLTGRTVSAEEADRRGLVSQLVGPEELMDRALEIAGHVAGLAPLGVQLTKRALQVNIDAGGLRAALELENRNQVLSHATEDAGARRSEWTQR</sequence>
<evidence type="ECO:0000313" key="10">
    <source>
        <dbReference type="EMBL" id="OBG08077.1"/>
    </source>
</evidence>
<evidence type="ECO:0000313" key="11">
    <source>
        <dbReference type="Proteomes" id="UP000093985"/>
    </source>
</evidence>
<proteinExistence type="inferred from homology"/>
<evidence type="ECO:0000256" key="5">
    <source>
        <dbReference type="ARBA" id="ARBA00023098"/>
    </source>
</evidence>
<dbReference type="GO" id="GO:0004300">
    <property type="term" value="F:enoyl-CoA hydratase activity"/>
    <property type="evidence" value="ECO:0007669"/>
    <property type="project" value="UniProtKB-EC"/>
</dbReference>
<accession>A0A1A2DY64</accession>
<keyword evidence="4" id="KW-0276">Fatty acid metabolism</keyword>
<dbReference type="InterPro" id="IPR045002">
    <property type="entry name" value="Ech1-like"/>
</dbReference>
<dbReference type="InterPro" id="IPR029045">
    <property type="entry name" value="ClpP/crotonase-like_dom_sf"/>
</dbReference>
<dbReference type="InterPro" id="IPR001753">
    <property type="entry name" value="Enoyl-CoA_hydra/iso"/>
</dbReference>
<dbReference type="RefSeq" id="WP_064854344.1">
    <property type="nucleotide sequence ID" value="NZ_LZIM01000101.1"/>
</dbReference>
<evidence type="ECO:0000256" key="6">
    <source>
        <dbReference type="ARBA" id="ARBA00023235"/>
    </source>
</evidence>
<name>A0A1A2DY64_MYCSD</name>
<dbReference type="CDD" id="cd06558">
    <property type="entry name" value="crotonase-like"/>
    <property type="match status" value="1"/>
</dbReference>
<dbReference type="InterPro" id="IPR014748">
    <property type="entry name" value="Enoyl-CoA_hydra_C"/>
</dbReference>
<dbReference type="GO" id="GO:0051750">
    <property type="term" value="F:delta(3,5)-delta(2,4)-dienoyl-CoA isomerase activity"/>
    <property type="evidence" value="ECO:0007669"/>
    <property type="project" value="TreeGrafter"/>
</dbReference>
<reference evidence="11" key="1">
    <citation type="submission" date="2016-06" db="EMBL/GenBank/DDBJ databases">
        <authorList>
            <person name="Sutton G."/>
            <person name="Brinkac L."/>
            <person name="Sanka R."/>
            <person name="Adams M."/>
            <person name="Lau E."/>
            <person name="Mehaffy C."/>
            <person name="Tameris M."/>
            <person name="Hatherill M."/>
            <person name="Hanekom W."/>
            <person name="Mahomed H."/>
            <person name="Mcshane H."/>
        </authorList>
    </citation>
    <scope>NUCLEOTIDE SEQUENCE [LARGE SCALE GENOMIC DNA]</scope>
    <source>
        <strain evidence="11">852014-51077_SCH5608930-a</strain>
    </source>
</reference>
<evidence type="ECO:0000256" key="7">
    <source>
        <dbReference type="ARBA" id="ARBA00023709"/>
    </source>
</evidence>
<dbReference type="PANTHER" id="PTHR43149:SF1">
    <property type="entry name" value="DELTA(3,5)-DELTA(2,4)-DIENOYL-COA ISOMERASE, MITOCHONDRIAL"/>
    <property type="match status" value="1"/>
</dbReference>
<dbReference type="Gene3D" id="3.90.226.10">
    <property type="entry name" value="2-enoyl-CoA Hydratase, Chain A, domain 1"/>
    <property type="match status" value="1"/>
</dbReference>
<dbReference type="Pfam" id="PF00378">
    <property type="entry name" value="ECH_1"/>
    <property type="match status" value="1"/>
</dbReference>
<dbReference type="PROSITE" id="PS00166">
    <property type="entry name" value="ENOYL_COA_HYDRATASE"/>
    <property type="match status" value="1"/>
</dbReference>
<dbReference type="Proteomes" id="UP000093985">
    <property type="component" value="Unassembled WGS sequence"/>
</dbReference>
<keyword evidence="6" id="KW-0413">Isomerase</keyword>
<dbReference type="GO" id="GO:0006631">
    <property type="term" value="P:fatty acid metabolic process"/>
    <property type="evidence" value="ECO:0007669"/>
    <property type="project" value="UniProtKB-KW"/>
</dbReference>
<evidence type="ECO:0000256" key="2">
    <source>
        <dbReference type="ARBA" id="ARBA00005005"/>
    </source>
</evidence>
<dbReference type="EMBL" id="LZIN01000033">
    <property type="protein sequence ID" value="OBG08077.1"/>
    <property type="molecule type" value="Genomic_DNA"/>
</dbReference>
<evidence type="ECO:0000256" key="3">
    <source>
        <dbReference type="ARBA" id="ARBA00005254"/>
    </source>
</evidence>
<dbReference type="Gene3D" id="1.10.12.10">
    <property type="entry name" value="Lyase 2-enoyl-coa Hydratase, Chain A, domain 2"/>
    <property type="match status" value="1"/>
</dbReference>
<evidence type="ECO:0000256" key="8">
    <source>
        <dbReference type="ARBA" id="ARBA00023717"/>
    </source>
</evidence>
<comment type="catalytic activity">
    <reaction evidence="7">
        <text>a (3S)-3-hydroxyacyl-CoA = a (2E)-enoyl-CoA + H2O</text>
        <dbReference type="Rhea" id="RHEA:16105"/>
        <dbReference type="ChEBI" id="CHEBI:15377"/>
        <dbReference type="ChEBI" id="CHEBI:57318"/>
        <dbReference type="ChEBI" id="CHEBI:58856"/>
        <dbReference type="EC" id="4.2.1.17"/>
    </reaction>
</comment>
<comment type="function">
    <text evidence="1">Could possibly oxidize fatty acids using specific components.</text>
</comment>
<gene>
    <name evidence="10" type="ORF">A5771_04800</name>
</gene>
<comment type="pathway">
    <text evidence="2">Lipid metabolism; fatty acid beta-oxidation.</text>
</comment>
<dbReference type="PANTHER" id="PTHR43149">
    <property type="entry name" value="ENOYL-COA HYDRATASE"/>
    <property type="match status" value="1"/>
</dbReference>
<comment type="caution">
    <text evidence="10">The sequence shown here is derived from an EMBL/GenBank/DDBJ whole genome shotgun (WGS) entry which is preliminary data.</text>
</comment>
<comment type="similarity">
    <text evidence="3 9">Belongs to the enoyl-CoA hydratase/isomerase family.</text>
</comment>
<evidence type="ECO:0000256" key="4">
    <source>
        <dbReference type="ARBA" id="ARBA00022832"/>
    </source>
</evidence>
<dbReference type="AlphaFoldDB" id="A0A1A2DY64"/>
<comment type="catalytic activity">
    <reaction evidence="8">
        <text>a 4-saturated-(3S)-3-hydroxyacyl-CoA = a (3E)-enoyl-CoA + H2O</text>
        <dbReference type="Rhea" id="RHEA:20724"/>
        <dbReference type="ChEBI" id="CHEBI:15377"/>
        <dbReference type="ChEBI" id="CHEBI:58521"/>
        <dbReference type="ChEBI" id="CHEBI:137480"/>
        <dbReference type="EC" id="4.2.1.17"/>
    </reaction>
</comment>
<dbReference type="OrthoDB" id="9777711at2"/>
<organism evidence="10 11">
    <name type="scientific">Mycolicibacter sinensis (strain JDM601)</name>
    <name type="common">Mycobacterium sinense</name>
    <dbReference type="NCBI Taxonomy" id="875328"/>
    <lineage>
        <taxon>Bacteria</taxon>
        <taxon>Bacillati</taxon>
        <taxon>Actinomycetota</taxon>
        <taxon>Actinomycetes</taxon>
        <taxon>Mycobacteriales</taxon>
        <taxon>Mycobacteriaceae</taxon>
        <taxon>Mycolicibacter</taxon>
    </lineage>
</organism>